<feature type="region of interest" description="Disordered" evidence="7">
    <location>
        <begin position="428"/>
        <end position="460"/>
    </location>
</feature>
<evidence type="ECO:0000259" key="8">
    <source>
        <dbReference type="PROSITE" id="PS50114"/>
    </source>
</evidence>
<feature type="compositionally biased region" description="Polar residues" evidence="7">
    <location>
        <begin position="148"/>
        <end position="160"/>
    </location>
</feature>
<dbReference type="PROSITE" id="PS50114">
    <property type="entry name" value="GATA_ZN_FINGER_2"/>
    <property type="match status" value="1"/>
</dbReference>
<proteinExistence type="predicted"/>
<dbReference type="InterPro" id="IPR013088">
    <property type="entry name" value="Znf_NHR/GATA"/>
</dbReference>
<reference evidence="9 10" key="1">
    <citation type="submission" date="2021-02" db="EMBL/GenBank/DDBJ databases">
        <title>Variation within the Batrachochytrium salamandrivorans European outbreak.</title>
        <authorList>
            <person name="Kelly M."/>
            <person name="Pasmans F."/>
            <person name="Shea T.P."/>
            <person name="Munoz J.F."/>
            <person name="Carranza S."/>
            <person name="Cuomo C.A."/>
            <person name="Martel A."/>
        </authorList>
    </citation>
    <scope>NUCLEOTIDE SEQUENCE [LARGE SCALE GENOMIC DNA]</scope>
    <source>
        <strain evidence="9 10">AMFP18/2</strain>
    </source>
</reference>
<evidence type="ECO:0000313" key="9">
    <source>
        <dbReference type="EMBL" id="KAH6591882.1"/>
    </source>
</evidence>
<feature type="compositionally biased region" description="Low complexity" evidence="7">
    <location>
        <begin position="173"/>
        <end position="197"/>
    </location>
</feature>
<keyword evidence="1" id="KW-0479">Metal-binding</keyword>
<protein>
    <recommendedName>
        <fullName evidence="8">GATA-type domain-containing protein</fullName>
    </recommendedName>
</protein>
<evidence type="ECO:0000256" key="5">
    <source>
        <dbReference type="ARBA" id="ARBA00023163"/>
    </source>
</evidence>
<dbReference type="PANTHER" id="PTHR47172">
    <property type="entry name" value="OS01G0976800 PROTEIN"/>
    <property type="match status" value="1"/>
</dbReference>
<keyword evidence="2 6" id="KW-0863">Zinc-finger</keyword>
<dbReference type="EMBL" id="JAFCIX010000393">
    <property type="protein sequence ID" value="KAH6591882.1"/>
    <property type="molecule type" value="Genomic_DNA"/>
</dbReference>
<evidence type="ECO:0000313" key="10">
    <source>
        <dbReference type="Proteomes" id="UP001648503"/>
    </source>
</evidence>
<evidence type="ECO:0000256" key="2">
    <source>
        <dbReference type="ARBA" id="ARBA00022771"/>
    </source>
</evidence>
<sequence>MNSTAMVSTLIAAPAAAPSRTRHCQYCGTSTTPMWRHGPAGTDPLCNRCGVKWKRGRILTPGVTPKQIPISAEALALLNSSNSISGSTATDNSAISTDALVAAAATCNRKSSALTDISSAKPDPISRPTSKRRRIATTLTRSRKEETSPLSSKKPFQSSPPDLLPNLGNLHETTFPLPTSSSLLSRVSLPSSDSTSLHRGSLTSTSLGLRTGSGPDRWLAPLRSTNPLSHIQQHIPITPRSIMNDRSFSSSASKMSTLSDLPILLDHTELTDISTSDTCCSSASFLSSSPLLSGHSDSPTIAADESLLDYFLPPACITDTAVANAQNPLMGATRSDQASIITEAMDAGAIVSSSSSNSSNHDYVFIKPHTLMKRARPMALGTSRSKGQAKLGNVYGCARMIKYPQMKSLRKRVPAPVGLSSIPAQDLFGSRDMDVDSDRDRGAPNTAVGSGSRSMVVSDDDDHQHHHHLATAATVAAAVAVVAAKPMIERIRDTTSPTRRRAYLQHHLETSSLPRAALLMCLLGPSVVDEVQHALLCGRDAVVDVADLDDRTWHAVCELCGDLAVNI</sequence>
<dbReference type="SMART" id="SM00401">
    <property type="entry name" value="ZnF_GATA"/>
    <property type="match status" value="1"/>
</dbReference>
<name>A0ABQ8F7D4_9FUNG</name>
<dbReference type="InterPro" id="IPR000679">
    <property type="entry name" value="Znf_GATA"/>
</dbReference>
<organism evidence="9 10">
    <name type="scientific">Batrachochytrium salamandrivorans</name>
    <dbReference type="NCBI Taxonomy" id="1357716"/>
    <lineage>
        <taxon>Eukaryota</taxon>
        <taxon>Fungi</taxon>
        <taxon>Fungi incertae sedis</taxon>
        <taxon>Chytridiomycota</taxon>
        <taxon>Chytridiomycota incertae sedis</taxon>
        <taxon>Chytridiomycetes</taxon>
        <taxon>Rhizophydiales</taxon>
        <taxon>Rhizophydiales incertae sedis</taxon>
        <taxon>Batrachochytrium</taxon>
    </lineage>
</organism>
<comment type="caution">
    <text evidence="9">The sequence shown here is derived from an EMBL/GenBank/DDBJ whole genome shotgun (WGS) entry which is preliminary data.</text>
</comment>
<keyword evidence="4" id="KW-0805">Transcription regulation</keyword>
<feature type="compositionally biased region" description="Basic and acidic residues" evidence="7">
    <location>
        <begin position="429"/>
        <end position="442"/>
    </location>
</feature>
<dbReference type="Gene3D" id="3.30.50.10">
    <property type="entry name" value="Erythroid Transcription Factor GATA-1, subunit A"/>
    <property type="match status" value="1"/>
</dbReference>
<evidence type="ECO:0000256" key="3">
    <source>
        <dbReference type="ARBA" id="ARBA00022833"/>
    </source>
</evidence>
<feature type="region of interest" description="Disordered" evidence="7">
    <location>
        <begin position="112"/>
        <end position="210"/>
    </location>
</feature>
<accession>A0ABQ8F7D4</accession>
<feature type="domain" description="GATA-type" evidence="8">
    <location>
        <begin position="18"/>
        <end position="73"/>
    </location>
</feature>
<dbReference type="Proteomes" id="UP001648503">
    <property type="component" value="Unassembled WGS sequence"/>
</dbReference>
<evidence type="ECO:0000256" key="6">
    <source>
        <dbReference type="PROSITE-ProRule" id="PRU00094"/>
    </source>
</evidence>
<keyword evidence="3" id="KW-0862">Zinc</keyword>
<keyword evidence="5" id="KW-0804">Transcription</keyword>
<dbReference type="SUPFAM" id="SSF57716">
    <property type="entry name" value="Glucocorticoid receptor-like (DNA-binding domain)"/>
    <property type="match status" value="1"/>
</dbReference>
<dbReference type="PANTHER" id="PTHR47172:SF24">
    <property type="entry name" value="GATA ZINC FINGER DOMAIN-CONTAINING PROTEIN 14-RELATED"/>
    <property type="match status" value="1"/>
</dbReference>
<evidence type="ECO:0000256" key="4">
    <source>
        <dbReference type="ARBA" id="ARBA00023015"/>
    </source>
</evidence>
<evidence type="ECO:0000256" key="7">
    <source>
        <dbReference type="SAM" id="MobiDB-lite"/>
    </source>
</evidence>
<gene>
    <name evidence="9" type="ORF">BASA50_008396</name>
</gene>
<evidence type="ECO:0000256" key="1">
    <source>
        <dbReference type="ARBA" id="ARBA00022723"/>
    </source>
</evidence>
<dbReference type="Pfam" id="PF00320">
    <property type="entry name" value="GATA"/>
    <property type="match status" value="1"/>
</dbReference>
<dbReference type="CDD" id="cd00202">
    <property type="entry name" value="ZnF_GATA"/>
    <property type="match status" value="1"/>
</dbReference>
<keyword evidence="10" id="KW-1185">Reference proteome</keyword>